<evidence type="ECO:0000256" key="4">
    <source>
        <dbReference type="ARBA" id="ARBA00022857"/>
    </source>
</evidence>
<dbReference type="InterPro" id="IPR016161">
    <property type="entry name" value="Ald_DH/histidinol_DH"/>
</dbReference>
<dbReference type="FunFam" id="3.40.309.10:FF:000006">
    <property type="entry name" value="Gamma-glutamyl phosphate reductase"/>
    <property type="match status" value="1"/>
</dbReference>
<name>A0A9D1IFU7_9FIRM</name>
<reference evidence="9" key="1">
    <citation type="submission" date="2020-10" db="EMBL/GenBank/DDBJ databases">
        <authorList>
            <person name="Gilroy R."/>
        </authorList>
    </citation>
    <scope>NUCLEOTIDE SEQUENCE</scope>
    <source>
        <strain evidence="9">ChiGjej1B1-19959</strain>
    </source>
</reference>
<dbReference type="CDD" id="cd07079">
    <property type="entry name" value="ALDH_F18-19_ProA-GPR"/>
    <property type="match status" value="1"/>
</dbReference>
<evidence type="ECO:0000256" key="1">
    <source>
        <dbReference type="ARBA" id="ARBA00004985"/>
    </source>
</evidence>
<evidence type="ECO:0000259" key="8">
    <source>
        <dbReference type="Pfam" id="PF00171"/>
    </source>
</evidence>
<protein>
    <recommendedName>
        <fullName evidence="7">Gamma-glutamyl phosphate reductase</fullName>
        <shortName evidence="7">GPR</shortName>
        <ecNumber evidence="7">1.2.1.41</ecNumber>
    </recommendedName>
    <alternativeName>
        <fullName evidence="7">Glutamate-5-semialdehyde dehydrogenase</fullName>
    </alternativeName>
    <alternativeName>
        <fullName evidence="7">Glutamyl-gamma-semialdehyde dehydrogenase</fullName>
        <shortName evidence="7">GSA dehydrogenase</shortName>
    </alternativeName>
</protein>
<evidence type="ECO:0000313" key="10">
    <source>
        <dbReference type="Proteomes" id="UP000824071"/>
    </source>
</evidence>
<dbReference type="EMBL" id="DVMW01000031">
    <property type="protein sequence ID" value="HIU35976.1"/>
    <property type="molecule type" value="Genomic_DNA"/>
</dbReference>
<gene>
    <name evidence="7" type="primary">proA</name>
    <name evidence="9" type="ORF">IAC53_05140</name>
</gene>
<dbReference type="PANTHER" id="PTHR11063:SF8">
    <property type="entry name" value="DELTA-1-PYRROLINE-5-CARBOXYLATE SYNTHASE"/>
    <property type="match status" value="1"/>
</dbReference>
<dbReference type="PROSITE" id="PS01223">
    <property type="entry name" value="PROA"/>
    <property type="match status" value="1"/>
</dbReference>
<sequence>MNALETLGARAKQASRTLMTASTETKNRALAAAAQALLEAQDAILAENAKDLAKAREVGMASSMLDRLALDPGRLAGMAKGLLEVAELPDPVGVTLSEVVRPNGLRVRKVSVPMGVIAVIFEARPNVSADAAALCLKSGNAVILRGGKEAVRSNAAIVNAMRGAVERAGLPADCICLVEDTSRESARALMRLNDYVDVLIPRGGAGLIHTVVANATVPVIETGVGNCHIYIDRDADLAMAADIVYNAKTSRVSVCNAAESLLVHEAVAEAALPAVYKRLAEKQVTLYGDARAQEILPGIEKADESDWGREYLDYKMSVKVVGSLDEAVAHIAKYSSGHSDCIVTENAAAAERFLNEVDSAAVYWNASTRFTDGGCFGFGAEIGISTQKLHARGPLGLPQLTSFKYQIYGDGQVR</sequence>
<dbReference type="NCBIfam" id="NF001221">
    <property type="entry name" value="PRK00197.1"/>
    <property type="match status" value="1"/>
</dbReference>
<comment type="caution">
    <text evidence="9">The sequence shown here is derived from an EMBL/GenBank/DDBJ whole genome shotgun (WGS) entry which is preliminary data.</text>
</comment>
<evidence type="ECO:0000256" key="3">
    <source>
        <dbReference type="ARBA" id="ARBA00022650"/>
    </source>
</evidence>
<dbReference type="NCBIfam" id="TIGR00407">
    <property type="entry name" value="proA"/>
    <property type="match status" value="1"/>
</dbReference>
<comment type="pathway">
    <text evidence="1 7">Amino-acid biosynthesis; L-proline biosynthesis; L-glutamate 5-semialdehyde from L-glutamate: step 2/2.</text>
</comment>
<evidence type="ECO:0000313" key="9">
    <source>
        <dbReference type="EMBL" id="HIU35976.1"/>
    </source>
</evidence>
<dbReference type="Proteomes" id="UP000824071">
    <property type="component" value="Unassembled WGS sequence"/>
</dbReference>
<dbReference type="GO" id="GO:0004350">
    <property type="term" value="F:glutamate-5-semialdehyde dehydrogenase activity"/>
    <property type="evidence" value="ECO:0007669"/>
    <property type="project" value="UniProtKB-UniRule"/>
</dbReference>
<dbReference type="HAMAP" id="MF_00412">
    <property type="entry name" value="ProA"/>
    <property type="match status" value="1"/>
</dbReference>
<dbReference type="Gene3D" id="3.40.605.10">
    <property type="entry name" value="Aldehyde Dehydrogenase, Chain A, domain 1"/>
    <property type="match status" value="1"/>
</dbReference>
<comment type="catalytic activity">
    <reaction evidence="6 7">
        <text>L-glutamate 5-semialdehyde + phosphate + NADP(+) = L-glutamyl 5-phosphate + NADPH + H(+)</text>
        <dbReference type="Rhea" id="RHEA:19541"/>
        <dbReference type="ChEBI" id="CHEBI:15378"/>
        <dbReference type="ChEBI" id="CHEBI:43474"/>
        <dbReference type="ChEBI" id="CHEBI:57783"/>
        <dbReference type="ChEBI" id="CHEBI:58066"/>
        <dbReference type="ChEBI" id="CHEBI:58274"/>
        <dbReference type="ChEBI" id="CHEBI:58349"/>
        <dbReference type="EC" id="1.2.1.41"/>
    </reaction>
</comment>
<accession>A0A9D1IFU7</accession>
<dbReference type="GO" id="GO:0050661">
    <property type="term" value="F:NADP binding"/>
    <property type="evidence" value="ECO:0007669"/>
    <property type="project" value="InterPro"/>
</dbReference>
<evidence type="ECO:0000256" key="7">
    <source>
        <dbReference type="HAMAP-Rule" id="MF_00412"/>
    </source>
</evidence>
<dbReference type="InterPro" id="IPR020593">
    <property type="entry name" value="G-glutamylP_reductase_CS"/>
</dbReference>
<comment type="function">
    <text evidence="7">Catalyzes the NADPH-dependent reduction of L-glutamate 5-phosphate into L-glutamate 5-semialdehyde and phosphate. The product spontaneously undergoes cyclization to form 1-pyrroline-5-carboxylate.</text>
</comment>
<dbReference type="Gene3D" id="3.40.309.10">
    <property type="entry name" value="Aldehyde Dehydrogenase, Chain A, domain 2"/>
    <property type="match status" value="1"/>
</dbReference>
<dbReference type="AlphaFoldDB" id="A0A9D1IFU7"/>
<proteinExistence type="inferred from homology"/>
<feature type="domain" description="Aldehyde dehydrogenase" evidence="8">
    <location>
        <begin position="9"/>
        <end position="284"/>
    </location>
</feature>
<comment type="similarity">
    <text evidence="7">Belongs to the gamma-glutamyl phosphate reductase family.</text>
</comment>
<keyword evidence="4 7" id="KW-0521">NADP</keyword>
<keyword evidence="5 7" id="KW-0560">Oxidoreductase</keyword>
<dbReference type="GO" id="GO:0055129">
    <property type="term" value="P:L-proline biosynthetic process"/>
    <property type="evidence" value="ECO:0007669"/>
    <property type="project" value="UniProtKB-UniRule"/>
</dbReference>
<dbReference type="EC" id="1.2.1.41" evidence="7"/>
<dbReference type="Pfam" id="PF00171">
    <property type="entry name" value="Aldedh"/>
    <property type="match status" value="1"/>
</dbReference>
<dbReference type="InterPro" id="IPR012134">
    <property type="entry name" value="Glu-5-SA_DH"/>
</dbReference>
<dbReference type="InterPro" id="IPR016163">
    <property type="entry name" value="Ald_DH_C"/>
</dbReference>
<comment type="subcellular location">
    <subcellularLocation>
        <location evidence="7">Cytoplasm</location>
    </subcellularLocation>
</comment>
<dbReference type="GO" id="GO:0005737">
    <property type="term" value="C:cytoplasm"/>
    <property type="evidence" value="ECO:0007669"/>
    <property type="project" value="UniProtKB-SubCell"/>
</dbReference>
<evidence type="ECO:0000256" key="5">
    <source>
        <dbReference type="ARBA" id="ARBA00023002"/>
    </source>
</evidence>
<evidence type="ECO:0000256" key="6">
    <source>
        <dbReference type="ARBA" id="ARBA00049024"/>
    </source>
</evidence>
<dbReference type="InterPro" id="IPR015590">
    <property type="entry name" value="Aldehyde_DH_dom"/>
</dbReference>
<keyword evidence="7" id="KW-0963">Cytoplasm</keyword>
<dbReference type="InterPro" id="IPR000965">
    <property type="entry name" value="GPR_dom"/>
</dbReference>
<organism evidence="9 10">
    <name type="scientific">Candidatus Fimenecus excrementigallinarum</name>
    <dbReference type="NCBI Taxonomy" id="2840816"/>
    <lineage>
        <taxon>Bacteria</taxon>
        <taxon>Bacillati</taxon>
        <taxon>Bacillota</taxon>
        <taxon>Clostridia</taxon>
        <taxon>Candidatus Fimenecus</taxon>
    </lineage>
</organism>
<keyword evidence="2 7" id="KW-0028">Amino-acid biosynthesis</keyword>
<dbReference type="PIRSF" id="PIRSF000151">
    <property type="entry name" value="GPR"/>
    <property type="match status" value="1"/>
</dbReference>
<dbReference type="InterPro" id="IPR016162">
    <property type="entry name" value="Ald_DH_N"/>
</dbReference>
<dbReference type="SUPFAM" id="SSF53720">
    <property type="entry name" value="ALDH-like"/>
    <property type="match status" value="1"/>
</dbReference>
<dbReference type="PANTHER" id="PTHR11063">
    <property type="entry name" value="GLUTAMATE SEMIALDEHYDE DEHYDROGENASE"/>
    <property type="match status" value="1"/>
</dbReference>
<reference evidence="9" key="2">
    <citation type="journal article" date="2021" name="PeerJ">
        <title>Extensive microbial diversity within the chicken gut microbiome revealed by metagenomics and culture.</title>
        <authorList>
            <person name="Gilroy R."/>
            <person name="Ravi A."/>
            <person name="Getino M."/>
            <person name="Pursley I."/>
            <person name="Horton D.L."/>
            <person name="Alikhan N.F."/>
            <person name="Baker D."/>
            <person name="Gharbi K."/>
            <person name="Hall N."/>
            <person name="Watson M."/>
            <person name="Adriaenssens E.M."/>
            <person name="Foster-Nyarko E."/>
            <person name="Jarju S."/>
            <person name="Secka A."/>
            <person name="Antonio M."/>
            <person name="Oren A."/>
            <person name="Chaudhuri R.R."/>
            <person name="La Ragione R."/>
            <person name="Hildebrand F."/>
            <person name="Pallen M.J."/>
        </authorList>
    </citation>
    <scope>NUCLEOTIDE SEQUENCE</scope>
    <source>
        <strain evidence="9">ChiGjej1B1-19959</strain>
    </source>
</reference>
<keyword evidence="3 7" id="KW-0641">Proline biosynthesis</keyword>
<evidence type="ECO:0000256" key="2">
    <source>
        <dbReference type="ARBA" id="ARBA00022605"/>
    </source>
</evidence>